<name>Q1JMT3_STRPC</name>
<gene>
    <name evidence="2" type="ordered locus">MGAS9429_Spy0478</name>
</gene>
<evidence type="ECO:0000256" key="1">
    <source>
        <dbReference type="SAM" id="Phobius"/>
    </source>
</evidence>
<keyword evidence="1" id="KW-1133">Transmembrane helix</keyword>
<protein>
    <submittedName>
        <fullName evidence="2">Hypothetical exported protein</fullName>
    </submittedName>
</protein>
<keyword evidence="1" id="KW-0472">Membrane</keyword>
<sequence length="149" mass="16951">MEKKEKSMNKSFKNLVIGAVSGVAAAYFLSTEKGKALKNRAEKAYQAYKESPDDYHQFAKEKGSEYSHLARDTFYDVKDKLASGDLTKEDMLDLLKDKTTAFVQKTKETLAEVEAKEKQDDVIIDLNEEDIIIDYTEQDEPVSDTLDKH</sequence>
<dbReference type="HOGENOM" id="CLU_130439_0_0_9"/>
<organism evidence="2 3">
    <name type="scientific">Streptococcus pyogenes serotype M12 (strain MGAS9429)</name>
    <dbReference type="NCBI Taxonomy" id="370551"/>
    <lineage>
        <taxon>Bacteria</taxon>
        <taxon>Bacillati</taxon>
        <taxon>Bacillota</taxon>
        <taxon>Bacilli</taxon>
        <taxon>Lactobacillales</taxon>
        <taxon>Streptococcaceae</taxon>
        <taxon>Streptococcus</taxon>
    </lineage>
</organism>
<reference evidence="2 3" key="1">
    <citation type="journal article" date="2006" name="Proc. Natl. Acad. Sci. U.S.A.">
        <title>Molecular genetic anatomy of inter- and intraserotype variation in the human bacterial pathogen group A Streptococcus.</title>
        <authorList>
            <person name="Beres S.B."/>
            <person name="Richter E.W."/>
            <person name="Nagiec M.J."/>
            <person name="Sumby P."/>
            <person name="Porcella S.F."/>
            <person name="DeLeo F.R."/>
            <person name="Musser J.M."/>
        </authorList>
    </citation>
    <scope>NUCLEOTIDE SEQUENCE [LARGE SCALE GENOMIC DNA]</scope>
    <source>
        <strain evidence="2 3">MGAS9429</strain>
    </source>
</reference>
<feature type="transmembrane region" description="Helical" evidence="1">
    <location>
        <begin position="12"/>
        <end position="30"/>
    </location>
</feature>
<dbReference type="EMBL" id="CP000259">
    <property type="protein sequence ID" value="ABF31666.1"/>
    <property type="molecule type" value="Genomic_DNA"/>
</dbReference>
<accession>Q1JMT3</accession>
<dbReference type="InterPro" id="IPR024623">
    <property type="entry name" value="YtxH"/>
</dbReference>
<evidence type="ECO:0000313" key="3">
    <source>
        <dbReference type="Proteomes" id="UP000002433"/>
    </source>
</evidence>
<dbReference type="Pfam" id="PF12732">
    <property type="entry name" value="YtxH"/>
    <property type="match status" value="1"/>
</dbReference>
<proteinExistence type="predicted"/>
<dbReference type="KEGG" id="spk:MGAS9429_Spy0478"/>
<evidence type="ECO:0000313" key="2">
    <source>
        <dbReference type="EMBL" id="ABF31666.1"/>
    </source>
</evidence>
<dbReference type="Proteomes" id="UP000002433">
    <property type="component" value="Chromosome"/>
</dbReference>
<keyword evidence="1" id="KW-0812">Transmembrane</keyword>
<dbReference type="AlphaFoldDB" id="Q1JMT3"/>